<evidence type="ECO:0000313" key="1">
    <source>
        <dbReference type="EMBL" id="MFD2259562.1"/>
    </source>
</evidence>
<keyword evidence="2" id="KW-1185">Reference proteome</keyword>
<protein>
    <submittedName>
        <fullName evidence="1">Uncharacterized protein</fullName>
    </submittedName>
</protein>
<organism evidence="1 2">
    <name type="scientific">Chelativorans composti</name>
    <dbReference type="NCBI Taxonomy" id="768533"/>
    <lineage>
        <taxon>Bacteria</taxon>
        <taxon>Pseudomonadati</taxon>
        <taxon>Pseudomonadota</taxon>
        <taxon>Alphaproteobacteria</taxon>
        <taxon>Hyphomicrobiales</taxon>
        <taxon>Phyllobacteriaceae</taxon>
        <taxon>Chelativorans</taxon>
    </lineage>
</organism>
<dbReference type="EMBL" id="JBHUIR010000021">
    <property type="protein sequence ID" value="MFD2259562.1"/>
    <property type="molecule type" value="Genomic_DNA"/>
</dbReference>
<comment type="caution">
    <text evidence="1">The sequence shown here is derived from an EMBL/GenBank/DDBJ whole genome shotgun (WGS) entry which is preliminary data.</text>
</comment>
<dbReference type="RefSeq" id="WP_345099023.1">
    <property type="nucleotide sequence ID" value="NZ_BAABGS010000020.1"/>
</dbReference>
<evidence type="ECO:0000313" key="2">
    <source>
        <dbReference type="Proteomes" id="UP001597373"/>
    </source>
</evidence>
<accession>A0ABW5DEQ6</accession>
<name>A0ABW5DEQ6_9HYPH</name>
<gene>
    <name evidence="1" type="ORF">ACFSMZ_07260</name>
</gene>
<proteinExistence type="predicted"/>
<dbReference type="Proteomes" id="UP001597373">
    <property type="component" value="Unassembled WGS sequence"/>
</dbReference>
<reference evidence="2" key="1">
    <citation type="journal article" date="2019" name="Int. J. Syst. Evol. Microbiol.">
        <title>The Global Catalogue of Microorganisms (GCM) 10K type strain sequencing project: providing services to taxonomists for standard genome sequencing and annotation.</title>
        <authorList>
            <consortium name="The Broad Institute Genomics Platform"/>
            <consortium name="The Broad Institute Genome Sequencing Center for Infectious Disease"/>
            <person name="Wu L."/>
            <person name="Ma J."/>
        </authorList>
    </citation>
    <scope>NUCLEOTIDE SEQUENCE [LARGE SCALE GENOMIC DNA]</scope>
    <source>
        <strain evidence="2">KCTC 23707</strain>
    </source>
</reference>
<sequence length="56" mass="5872">MRPIGTKLNVFVSAGHGSYPAVDLQGAFSTTAGRTFKLAIRKAVHVRSGELTAATL</sequence>